<sequence>MPSILHYPKSLGFSCLSSINLFTDSNSCSNALPHFDLPFCPPRDPVPNRKRSYKVALPTPTICSFKSTKVMYFSAKRASGDELVKFRHAIQKNSNTVCTMTNLLSGISMDSQKFKQQAETNSEVLDITPTRTFAFEGITWKLSGIHVEANSNSHGLVDITGVEIIKVNFTYSNVWNLEEPDYLEENICSPELCPIPVFGDTFFFPLPLPSLVVEFKDLPLFAKMNTKIVNLSLGFTLVYSLIITPTPSIPRGAVQIPWYLKTPAQMFTGGCIPFILRMSEMDNIYASLYRFK</sequence>
<proteinExistence type="predicted"/>
<organism evidence="1 2">
    <name type="scientific">Dillenia turbinata</name>
    <dbReference type="NCBI Taxonomy" id="194707"/>
    <lineage>
        <taxon>Eukaryota</taxon>
        <taxon>Viridiplantae</taxon>
        <taxon>Streptophyta</taxon>
        <taxon>Embryophyta</taxon>
        <taxon>Tracheophyta</taxon>
        <taxon>Spermatophyta</taxon>
        <taxon>Magnoliopsida</taxon>
        <taxon>eudicotyledons</taxon>
        <taxon>Gunneridae</taxon>
        <taxon>Pentapetalae</taxon>
        <taxon>Dilleniales</taxon>
        <taxon>Dilleniaceae</taxon>
        <taxon>Dillenia</taxon>
    </lineage>
</organism>
<evidence type="ECO:0000313" key="1">
    <source>
        <dbReference type="EMBL" id="KAK6942605.1"/>
    </source>
</evidence>
<dbReference type="EMBL" id="JBAMMX010000004">
    <property type="protein sequence ID" value="KAK6942605.1"/>
    <property type="molecule type" value="Genomic_DNA"/>
</dbReference>
<dbReference type="Proteomes" id="UP001370490">
    <property type="component" value="Unassembled WGS sequence"/>
</dbReference>
<accession>A0AAN8VYA0</accession>
<name>A0AAN8VYA0_9MAGN</name>
<protein>
    <submittedName>
        <fullName evidence="1">Uncharacterized protein</fullName>
    </submittedName>
</protein>
<comment type="caution">
    <text evidence="1">The sequence shown here is derived from an EMBL/GenBank/DDBJ whole genome shotgun (WGS) entry which is preliminary data.</text>
</comment>
<reference evidence="1 2" key="1">
    <citation type="submission" date="2023-12" db="EMBL/GenBank/DDBJ databases">
        <title>A high-quality genome assembly for Dillenia turbinata (Dilleniales).</title>
        <authorList>
            <person name="Chanderbali A."/>
        </authorList>
    </citation>
    <scope>NUCLEOTIDE SEQUENCE [LARGE SCALE GENOMIC DNA]</scope>
    <source>
        <strain evidence="1">LSX21</strain>
        <tissue evidence="1">Leaf</tissue>
    </source>
</reference>
<keyword evidence="2" id="KW-1185">Reference proteome</keyword>
<feature type="non-terminal residue" evidence="1">
    <location>
        <position position="292"/>
    </location>
</feature>
<evidence type="ECO:0000313" key="2">
    <source>
        <dbReference type="Proteomes" id="UP001370490"/>
    </source>
</evidence>
<dbReference type="AlphaFoldDB" id="A0AAN8VYA0"/>
<gene>
    <name evidence="1" type="ORF">RJ641_027982</name>
</gene>